<reference evidence="1" key="1">
    <citation type="submission" date="2018-01" db="EMBL/GenBank/DDBJ databases">
        <authorList>
            <person name="Regsiter A."/>
            <person name="William W."/>
        </authorList>
    </citation>
    <scope>NUCLEOTIDE SEQUENCE</scope>
    <source>
        <strain evidence="1">TRIP AH-1</strain>
    </source>
</reference>
<evidence type="ECO:0008006" key="2">
    <source>
        <dbReference type="Google" id="ProtNLM"/>
    </source>
</evidence>
<accession>A0A445MV71</accession>
<sequence length="77" mass="8577">MRTTITLDMELVTELLKFTKTKTKTAAVAEAVKEQIRRAKLKELAGLLGTLDIDEDFINKGNEADLKRSQWLDGIGA</sequence>
<organism evidence="1">
    <name type="scientific">uncultured Desulfobacterium sp</name>
    <dbReference type="NCBI Taxonomy" id="201089"/>
    <lineage>
        <taxon>Bacteria</taxon>
        <taxon>Pseudomonadati</taxon>
        <taxon>Thermodesulfobacteriota</taxon>
        <taxon>Desulfobacteria</taxon>
        <taxon>Desulfobacterales</taxon>
        <taxon>Desulfobacteriaceae</taxon>
        <taxon>Desulfobacterium</taxon>
        <taxon>environmental samples</taxon>
    </lineage>
</organism>
<dbReference type="EMBL" id="OJIN01000088">
    <property type="protein sequence ID" value="SPD73289.1"/>
    <property type="molecule type" value="Genomic_DNA"/>
</dbReference>
<proteinExistence type="predicted"/>
<gene>
    <name evidence="1" type="ORF">PITCH_A1780008</name>
</gene>
<dbReference type="AlphaFoldDB" id="A0A445MV71"/>
<name>A0A445MV71_9BACT</name>
<dbReference type="Pfam" id="PF09957">
    <property type="entry name" value="VapB_antitoxin"/>
    <property type="match status" value="1"/>
</dbReference>
<dbReference type="InterPro" id="IPR019239">
    <property type="entry name" value="VapB_antitoxin"/>
</dbReference>
<protein>
    <recommendedName>
        <fullName evidence="2">Antitoxin VapB11</fullName>
    </recommendedName>
</protein>
<evidence type="ECO:0000313" key="1">
    <source>
        <dbReference type="EMBL" id="SPD73289.1"/>
    </source>
</evidence>